<evidence type="ECO:0000256" key="1">
    <source>
        <dbReference type="SAM" id="MobiDB-lite"/>
    </source>
</evidence>
<comment type="caution">
    <text evidence="2">The sequence shown here is derived from an EMBL/GenBank/DDBJ whole genome shotgun (WGS) entry which is preliminary data.</text>
</comment>
<dbReference type="AlphaFoldDB" id="X0RNH3"/>
<accession>X0RNH3</accession>
<feature type="compositionally biased region" description="Basic residues" evidence="1">
    <location>
        <begin position="7"/>
        <end position="35"/>
    </location>
</feature>
<dbReference type="EMBL" id="BARS01005245">
    <property type="protein sequence ID" value="GAF70369.1"/>
    <property type="molecule type" value="Genomic_DNA"/>
</dbReference>
<protein>
    <submittedName>
        <fullName evidence="2">Uncharacterized protein</fullName>
    </submittedName>
</protein>
<reference evidence="2" key="1">
    <citation type="journal article" date="2014" name="Front. Microbiol.">
        <title>High frequency of phylogenetically diverse reductive dehalogenase-homologous genes in deep subseafloor sedimentary metagenomes.</title>
        <authorList>
            <person name="Kawai M."/>
            <person name="Futagami T."/>
            <person name="Toyoda A."/>
            <person name="Takaki Y."/>
            <person name="Nishi S."/>
            <person name="Hori S."/>
            <person name="Arai W."/>
            <person name="Tsubouchi T."/>
            <person name="Morono Y."/>
            <person name="Uchiyama I."/>
            <person name="Ito T."/>
            <person name="Fujiyama A."/>
            <person name="Inagaki F."/>
            <person name="Takami H."/>
        </authorList>
    </citation>
    <scope>NUCLEOTIDE SEQUENCE</scope>
    <source>
        <strain evidence="2">Expedition CK06-06</strain>
    </source>
</reference>
<proteinExistence type="predicted"/>
<sequence>MSDKPRKAAKAAKLHKDKMKCNKPQKTPGHKTKSHVVKACENGKEKIIRFGQQGVKGAGKNPQTDKERARKKSYYARHNAQDSKPSKMSARYWSHKVKW</sequence>
<organism evidence="2">
    <name type="scientific">marine sediment metagenome</name>
    <dbReference type="NCBI Taxonomy" id="412755"/>
    <lineage>
        <taxon>unclassified sequences</taxon>
        <taxon>metagenomes</taxon>
        <taxon>ecological metagenomes</taxon>
    </lineage>
</organism>
<name>X0RNH3_9ZZZZ</name>
<evidence type="ECO:0000313" key="2">
    <source>
        <dbReference type="EMBL" id="GAF70369.1"/>
    </source>
</evidence>
<feature type="region of interest" description="Disordered" evidence="1">
    <location>
        <begin position="1"/>
        <end position="35"/>
    </location>
</feature>
<feature type="region of interest" description="Disordered" evidence="1">
    <location>
        <begin position="51"/>
        <end position="99"/>
    </location>
</feature>
<gene>
    <name evidence="2" type="ORF">S01H1_10266</name>
</gene>